<accession>A0ACB0KKE5</accession>
<evidence type="ECO:0000313" key="2">
    <source>
        <dbReference type="Proteomes" id="UP001177021"/>
    </source>
</evidence>
<comment type="caution">
    <text evidence="1">The sequence shown here is derived from an EMBL/GenBank/DDBJ whole genome shotgun (WGS) entry which is preliminary data.</text>
</comment>
<gene>
    <name evidence="1" type="ORF">MILVUS5_LOCUS24227</name>
</gene>
<proteinExistence type="predicted"/>
<reference evidence="1" key="1">
    <citation type="submission" date="2023-10" db="EMBL/GenBank/DDBJ databases">
        <authorList>
            <person name="Rodriguez Cubillos JULIANA M."/>
            <person name="De Vega J."/>
        </authorList>
    </citation>
    <scope>NUCLEOTIDE SEQUENCE</scope>
</reference>
<keyword evidence="2" id="KW-1185">Reference proteome</keyword>
<organism evidence="1 2">
    <name type="scientific">Trifolium pratense</name>
    <name type="common">Red clover</name>
    <dbReference type="NCBI Taxonomy" id="57577"/>
    <lineage>
        <taxon>Eukaryota</taxon>
        <taxon>Viridiplantae</taxon>
        <taxon>Streptophyta</taxon>
        <taxon>Embryophyta</taxon>
        <taxon>Tracheophyta</taxon>
        <taxon>Spermatophyta</taxon>
        <taxon>Magnoliopsida</taxon>
        <taxon>eudicotyledons</taxon>
        <taxon>Gunneridae</taxon>
        <taxon>Pentapetalae</taxon>
        <taxon>rosids</taxon>
        <taxon>fabids</taxon>
        <taxon>Fabales</taxon>
        <taxon>Fabaceae</taxon>
        <taxon>Papilionoideae</taxon>
        <taxon>50 kb inversion clade</taxon>
        <taxon>NPAAA clade</taxon>
        <taxon>Hologalegina</taxon>
        <taxon>IRL clade</taxon>
        <taxon>Trifolieae</taxon>
        <taxon>Trifolium</taxon>
    </lineage>
</organism>
<evidence type="ECO:0000313" key="1">
    <source>
        <dbReference type="EMBL" id="CAJ2657701.1"/>
    </source>
</evidence>
<protein>
    <submittedName>
        <fullName evidence="1">Uncharacterized protein</fullName>
    </submittedName>
</protein>
<dbReference type="EMBL" id="CASHSV030000311">
    <property type="protein sequence ID" value="CAJ2657701.1"/>
    <property type="molecule type" value="Genomic_DNA"/>
</dbReference>
<name>A0ACB0KKE5_TRIPR</name>
<sequence length="4226" mass="480426">MASLVDCYHFLLPPRVKARLKEFLVHLKLYEARHRELKAKIQNLKKARDSVQRKVDEKDNRYGNGIPREVADWIKAVDTIISECDEFDEDEDHQLAVFDLFKSGYLPKTGIRYRLSTKAFAITSKVNGLLQTAKHDTYSYWLGPPSIASFFHTVGYESFPSREESMKKIKEALKSPNVRVIGLHGLSGVGKTTLVKKIARDALQASEADKMFDVVAMSSITRNPDIRQIQGHIADALGMKLDEESDIARAARIRRRLKNESTLIILDDLWAALDLNMLGIPLDVDDGDGQHILTETAKEISSGNVREGKIPGLFSKTETTNEISSGNVREGKIPGLLTKTKTMKEIPFGNLKEGKIPGEHRKTKTMKEIPYGNVNEGKSSGEHSKRKSEGNNSVVNMMKSRKLPSASNMKTEETLSHYKGCKVLLISESKQVLLSQLEGKEDSIYFINVLKEKESETFFKKMAGIGNGKTEFDKLTMSIVHKCNGLPMSIVTTARALKNQSCSVWEDVHRHLERGNLTGVSDFSTKLSYDLLEDEELKYAFLLCARMGPDALIVDLVKYCIGLGFLQEIYTVKEARDRVYVLVGKLKVFGLLSDSYSSDHFTMQDIVRSAALSIASKEKHVFTKTKGKIDEWPDKLESYAAISLHHCHIIDGFPREINYPRLRFFQVNNNDPHLKIPKNFFEGMKELRVLLLTGIRISPLDSSIASLTELKMLAFEQCMLDKKLSVIGELKKLRILSFSGSDIEKLPVELKQLKKLQIFDISNCSKLTNIPSNVISSLISLEELYMRNTLIQWKVEEQNYQSENASLSELRHLNQLTTLDIHISDAAHLPKNLFFDKLYSYKIVVGDMNAYSDMDAKMPEKYEASRFLAIQLKKGCNIHSQKGIKMLFERVETLFLEELNGVKDIFFRLSLKGFPYLKHLLIVNNSDIQSLINPEDRQHTEKAFPKLESLHLYNLKSISEICSCKLSAPSFRKLKVIKINLCGKLTSVVLFSVVSLLTVLETIEVSECNTLMAIVASETESNSNERGVLNFPELRTLTLMSLPELIGFYPISSEGEDGAKATELFDEKVELPKLERMVLSSIQINKVWSDQSMQISCFKNLIHMDVNGCWNLEYLISFSMAKSLVNLQSLFVSECEKMSYIFPQGQGSHAKMKGSVFPNLKSIKLSSMKSLLEIWNFELPSNSFEKLDTLIIEECDKLVNVFPCYVAGMFRSLCNLRVTNCKSMKLVFELDDKKRNEVDVTNMQDVYLETLPKLEHVWKWSKDRVGILELKSLQKMCVHDCYRLENIFPVSVARLFPILEYLVIRDCFELREIVPKRYSTNDTSNLGPFFEFPNLTTIKFSDLPKLSGFYPGAYKLSCPALNDLTIELCDRLEPFKKETTEAQTRSTIFSKEVINKLKCMHIESWHAKLSSSYLRERNHRQDNLEELCLSRLMNPGILYSFLHRSPNLKSLSLSNCFVTDIVPHKMPPEIENLGVVPKLEKLMLLDMPDLETIGFEEGIILERIELLILKQCPLLVNIMPSSVSLTHLTNLEVVSCGGLKILMPLSAAKSLVQLNSMKVVECESMEEIVGNENENGGEVDKIVENENVLKVDIVFRKLRVLELLSLKKLNSFSKSCVTEFPSMEKLVVSACPKMESFSEKVQSSPLLEKIFVHENEKIWCWNDDLNTTIQEIFKEKRFLEGMEEISLSEHHDLQILWNCGVGDLEKSWFYNLKTLRLEDCDNLSCAIPSNIFLCLKSLKELEVRNCNKVGQIFGNLENDNMTIRSQLKNLTLEGLSDLKHVWGENYQGNLIFQNLLHVSVIDCDGLKTLFPAAVAKNIKKLETLQIESCQNLLEIVGKEVYVGVAADDTEKFVFPCLTSLDLNDLPELTYFYCEIFTVECPELHVLIVLDCPRLELFQSACLESESEGNSTSINRQPLFSNLQAISFLEELSVDWEYSSVLGSSLEGMEDLKLLKDIQFFFDVDDIVNPTLPFGILSKAPNLQEMSIEWCKSLEIFQTANIKTSEQLKTLTLNNVSELKFIWSEDSSWLNIVCEKLYNLNVTCCPGLTKLSCSPSAVSFSHLKELYIEECHGLEYLFTSSVAKVLMHLEKITVKESESIKEIIEMEQDGTTSLGVKFERLISIVLDSLSSLEYFYSGSDTLQLPSLTLVNIQQCPKMDCFSRGGIIAKSFKGIQNSVEQNDELIFHNDLNVSVKMVFLLQMLSEGMDGTEFSKHPELRDAWQDGLCTQNNWFYGLRTLKLVNCDIKPYAIPSNILPCLNSLKDLEVRNCNKVEVIFAKNDTDEIPSQLNNLTLEDLSGLKLVWEKNFEGILQFQNLKQVSCIGCKSIQTLFPVVLAENLKMLDDLKVKSCHELREIVGMEDAATGLEKKFSFSHLTSLDLYDLPEFRYFYPEIFTVVCPKLSFFAVVDCPKLEVFQGAHAEGEAESISTSTNRQPLIPNLNVISILEELVLDWKHISVLRLGQQSEDLKYLKKAFLYFNEVEKNEKPTFPLEIFEKVPNLQDLLVGWINSVEIFLTKNANGRERGILGQLKFLELHTVYELQYINLEDSWLNIVIEKLHRLKLSNCPDLEKIFHSPCAVSFSYMKELYVSNCHGLRYLFTCSVAKALTTLEKLTVEESQSITEIIAKEQDGTTSQGVKFERLCYIFLNSLSSLECFYSGNGSLQLPSLSDVYIWQCPNLKVFSSGEIDAKSFIGVQASSDSNDPLVLHNDFNASVRRVFLLQMLSEGMDGTEFSKHPELLDAWQDRLCTQNNWFYGLRTLKLVNCDIKPYAIPSNILPCLNSLKDLEVRNCNKVEVIFAKNDTDEIPSQLNNLTLEDLSGLKLVWEKNFEGILQFQNLKQVSCIRCKSIQTLFPVVLAENLKMLDDLKVKSCHELRQIVGMEDAATGLEKKFSFSHLTSLDLHDLPEFRYFYPEIFTVVCPKLSYFSVVDCPKLEVFQGAHAEGEAESISTSTNRQPLIPNLNAISILEQLVLDWKHISVLRLGQQSEDLKYLKKAFLYFNDVEKKEKPTFPLEIFEKVPNLQDLLVGWINSVEIFLTKNANGRERGILGQLEFLELHTVYELQYINLEDSWLNIVIEKLHRLKLSNCPDLEKIFHSPCAVSFSYMKELYVSNCHGLRYLFTCSVAKALTTLEKLTVEESQSITEIIAKEQDGTTSQGVKFERLCYIFLNSLSSLECFYSGNGSLQLPSLSDVSIWQCPNLKVFSSGEIDANFFKGIDDSSDLNDELVLYNNDLNASVKRVFLLQMLSEGMDGSEFSKHPELLEAWQDGLCTQNSWFYNLRTLKLVNCDIKPYAIPSNILPCLNSLKDLEVRNCNKVEVIFAKNDTDEIPSQLNNLILEDLSELKLVWEKNFQGILQFQNLKQVSVIGCKSIQTLFPAVLAENLKMLDKLEVKSCDELREIVGEEDVATGLEKTFLFPHLASLDLYKLPEFTYFYPGIFTAVCPKLRCITLMGSPKLELFEGAHSTSTNRQPVIPNIDAIPMLEELCLDWKHLSVLRIGQESEDLIYLKKTLLCFDGVEENEKPSLPLEIFEKAPNLQDLQLGWINSLEIFLIKNTNSREHMILGQLKILTLDTVSELQYINLDDSWLNTVIEKLHNLKVTNCPDLKYLIHSPCAVSFSCMKELHISGCHGLRYLFTCSMAKVLKALEKITVEESRSITEIVAKEQDQTTSQGVKFEQLCYIYLNSLKSLECFYSGNGSLQLPSLTRAYIWQCPKLKVFSSGEIIANCFQGIQALPDLNDELVLYNNNLNASVEKLFLLKQEHLVFVDSHLLKSIWLKSETVPNWCFCNLISLVVEGCEFLADAVLPSHLLPFLSNLKTLEVRNCNSIKAIFVNTKVGPQGCLGLPLLEKLYVGNCKELLEIVAKEETDTEDANKVITIFPKITYLMLLNLYNLRCIYPGVHILEWPILKELHVVHCPILKFFTTVVQSSRDLPSEYQDSFPTIQQTFVSLEKVTPSLKVLTLGKEEAKMMEQGKLHVDLQELNILRLQCFHDKTDVFPFVFHSKVPLPSTKYLLVGHSAFIEIFPAQTPDVDYTKILSQLKTLELKNLPKLESIGFEHSWMRPFVENLQTIHVLYCDSLTNLTPSIVSFSKLKKLNVQNCHGIKYLFTSSTAKTLTVLKEMKLVNCKSIIEIVAKEGDEPNEGEMLFMELSILTLSSLPKLGSFYSGSFTLSFSSLKEVSFTQCNSTKVFRLGDKVPDELKVTIDGVIWESDKNEVLMQQIDEEA</sequence>
<dbReference type="Proteomes" id="UP001177021">
    <property type="component" value="Unassembled WGS sequence"/>
</dbReference>